<evidence type="ECO:0000256" key="1">
    <source>
        <dbReference type="ARBA" id="ARBA00006484"/>
    </source>
</evidence>
<evidence type="ECO:0000256" key="3">
    <source>
        <dbReference type="ARBA" id="ARBA00067437"/>
    </source>
</evidence>
<reference evidence="6" key="1">
    <citation type="submission" date="2017-02" db="EMBL/GenBank/DDBJ databases">
        <authorList>
            <person name="Varghese N."/>
            <person name="Submissions S."/>
        </authorList>
    </citation>
    <scope>NUCLEOTIDE SEQUENCE [LARGE SCALE GENOMIC DNA]</scope>
    <source>
        <strain evidence="6">ATCC 27094</strain>
    </source>
</reference>
<dbReference type="CDD" id="cd05355">
    <property type="entry name" value="SDR_c1"/>
    <property type="match status" value="1"/>
</dbReference>
<dbReference type="InterPro" id="IPR020904">
    <property type="entry name" value="Sc_DH/Rdtase_CS"/>
</dbReference>
<evidence type="ECO:0000256" key="4">
    <source>
        <dbReference type="SAM" id="MobiDB-lite"/>
    </source>
</evidence>
<organism evidence="5 6">
    <name type="scientific">Enhydrobacter aerosaccus</name>
    <dbReference type="NCBI Taxonomy" id="225324"/>
    <lineage>
        <taxon>Bacteria</taxon>
        <taxon>Pseudomonadati</taxon>
        <taxon>Pseudomonadota</taxon>
        <taxon>Alphaproteobacteria</taxon>
        <taxon>Hyphomicrobiales</taxon>
        <taxon>Enhydrobacter</taxon>
    </lineage>
</organism>
<feature type="region of interest" description="Disordered" evidence="4">
    <location>
        <begin position="48"/>
        <end position="111"/>
    </location>
</feature>
<evidence type="ECO:0000256" key="2">
    <source>
        <dbReference type="ARBA" id="ARBA00023002"/>
    </source>
</evidence>
<dbReference type="PRINTS" id="PR00081">
    <property type="entry name" value="GDHRDH"/>
</dbReference>
<dbReference type="STRING" id="225324.SAMN02745126_02499"/>
<dbReference type="NCBIfam" id="NF004782">
    <property type="entry name" value="PRK06128.1"/>
    <property type="match status" value="1"/>
</dbReference>
<dbReference type="RefSeq" id="WP_085934174.1">
    <property type="nucleotide sequence ID" value="NZ_FUWJ01000002.1"/>
</dbReference>
<keyword evidence="6" id="KW-1185">Reference proteome</keyword>
<name>A0A1T4NX94_9HYPH</name>
<dbReference type="PRINTS" id="PR00080">
    <property type="entry name" value="SDRFAMILY"/>
</dbReference>
<accession>A0A1T4NX94</accession>
<dbReference type="Proteomes" id="UP000190092">
    <property type="component" value="Unassembled WGS sequence"/>
</dbReference>
<gene>
    <name evidence="5" type="ORF">SAMN02745126_02499</name>
</gene>
<feature type="region of interest" description="Disordered" evidence="4">
    <location>
        <begin position="1"/>
        <end position="33"/>
    </location>
</feature>
<dbReference type="Pfam" id="PF13561">
    <property type="entry name" value="adh_short_C2"/>
    <property type="match status" value="1"/>
</dbReference>
<dbReference type="FunFam" id="3.40.50.720:FF:000097">
    <property type="entry name" value="SDR family oxidoreductase"/>
    <property type="match status" value="1"/>
</dbReference>
<proteinExistence type="inferred from homology"/>
<dbReference type="EMBL" id="FUWJ01000002">
    <property type="protein sequence ID" value="SJZ83672.1"/>
    <property type="molecule type" value="Genomic_DNA"/>
</dbReference>
<dbReference type="PANTHER" id="PTHR48107:SF16">
    <property type="entry name" value="NADPH-DEPENDENT ALDEHYDE REDUCTASE 1, CHLOROPLASTIC"/>
    <property type="match status" value="1"/>
</dbReference>
<dbReference type="PANTHER" id="PTHR48107">
    <property type="entry name" value="NADPH-DEPENDENT ALDEHYDE REDUCTASE-LIKE PROTEIN, CHLOROPLASTIC-RELATED"/>
    <property type="match status" value="1"/>
</dbReference>
<keyword evidence="2" id="KW-0560">Oxidoreductase</keyword>
<dbReference type="AlphaFoldDB" id="A0A1T4NX94"/>
<dbReference type="GO" id="GO:0016614">
    <property type="term" value="F:oxidoreductase activity, acting on CH-OH group of donors"/>
    <property type="evidence" value="ECO:0007669"/>
    <property type="project" value="UniProtKB-ARBA"/>
</dbReference>
<dbReference type="PROSITE" id="PS00061">
    <property type="entry name" value="ADH_SHORT"/>
    <property type="match status" value="1"/>
</dbReference>
<sequence length="359" mass="37612">MRAKDHETEHHDARNCEDRAQSSSHDRASRRSVVAGATTGLAAMALAGAAGAQPARVNQASAPTAGPALKNPVTEYPRPPFEKQQQPWPGLASKMTPRPDHGEQSYKGSGRLAGRKALITGGDSGMGRAAAIAFAREGADVAINYLAAEEPDAAEVEHFITAAGRKAVKLPGDIRNEAFCAKLVSDAARELGGLDILVNNAARQISQNSILDITTQQFDDTFKTNVYAMFWITKAAVPLMKPGATIINTASINAYDPSENIVDYAATKGAIMIFSKGLAKQLASKGIRVNAVAPGPVWTPLQVTGGQPTDKLPQFGGNTPMGRPGQPAELAPLYVLLASDESSYSTGQVFAAVGGRGGP</sequence>
<dbReference type="PROSITE" id="PS51318">
    <property type="entry name" value="TAT"/>
    <property type="match status" value="1"/>
</dbReference>
<dbReference type="InterPro" id="IPR002347">
    <property type="entry name" value="SDR_fam"/>
</dbReference>
<evidence type="ECO:0000313" key="5">
    <source>
        <dbReference type="EMBL" id="SJZ83672.1"/>
    </source>
</evidence>
<dbReference type="InterPro" id="IPR006311">
    <property type="entry name" value="TAT_signal"/>
</dbReference>
<evidence type="ECO:0000313" key="6">
    <source>
        <dbReference type="Proteomes" id="UP000190092"/>
    </source>
</evidence>
<dbReference type="SUPFAM" id="SSF51735">
    <property type="entry name" value="NAD(P)-binding Rossmann-fold domains"/>
    <property type="match status" value="1"/>
</dbReference>
<dbReference type="InterPro" id="IPR036291">
    <property type="entry name" value="NAD(P)-bd_dom_sf"/>
</dbReference>
<feature type="compositionally biased region" description="Basic and acidic residues" evidence="4">
    <location>
        <begin position="1"/>
        <end position="29"/>
    </location>
</feature>
<protein>
    <recommendedName>
        <fullName evidence="3">Uncharacterized oxidoreductase YghA</fullName>
    </recommendedName>
</protein>
<comment type="similarity">
    <text evidence="1">Belongs to the short-chain dehydrogenases/reductases (SDR) family.</text>
</comment>
<dbReference type="Gene3D" id="3.40.50.720">
    <property type="entry name" value="NAD(P)-binding Rossmann-like Domain"/>
    <property type="match status" value="1"/>
</dbReference>